<dbReference type="Proteomes" id="UP001205506">
    <property type="component" value="Unassembled WGS sequence"/>
</dbReference>
<accession>A0AAW5IEP0</accession>
<reference evidence="1" key="1">
    <citation type="submission" date="2022-07" db="EMBL/GenBank/DDBJ databases">
        <title>Prevotella copri.</title>
        <authorList>
            <person name="Yang C."/>
        </authorList>
    </citation>
    <scope>NUCLEOTIDE SEQUENCE</scope>
    <source>
        <strain evidence="1">HF1805</strain>
    </source>
</reference>
<dbReference type="EMBL" id="JANDWU010000012">
    <property type="protein sequence ID" value="MCP9549437.1"/>
    <property type="molecule type" value="Genomic_DNA"/>
</dbReference>
<name>A0AAW5IEP0_9BACT</name>
<sequence length="129" mass="14723">MTDTANVNYMEDEKLQKEIVAKVKELREADPKLKRVFPIMVIGDEEFGEKPYYVAYFKQPPFTAFSTYLSLSQKDQAGAMRQLAKDCFVDGDKELVKDDSLFIYGTMPQLGRIIELRQSKLVNLSTAGK</sequence>
<dbReference type="AlphaFoldDB" id="A0AAW5IEP0"/>
<proteinExistence type="predicted"/>
<evidence type="ECO:0000313" key="2">
    <source>
        <dbReference type="Proteomes" id="UP001205506"/>
    </source>
</evidence>
<dbReference type="RefSeq" id="WP_254970008.1">
    <property type="nucleotide sequence ID" value="NZ_JANDWU010000012.1"/>
</dbReference>
<gene>
    <name evidence="1" type="ORF">NNC68_08115</name>
</gene>
<evidence type="ECO:0000313" key="1">
    <source>
        <dbReference type="EMBL" id="MCP9549437.1"/>
    </source>
</evidence>
<organism evidence="1 2">
    <name type="scientific">Segatella copri</name>
    <dbReference type="NCBI Taxonomy" id="165179"/>
    <lineage>
        <taxon>Bacteria</taxon>
        <taxon>Pseudomonadati</taxon>
        <taxon>Bacteroidota</taxon>
        <taxon>Bacteroidia</taxon>
        <taxon>Bacteroidales</taxon>
        <taxon>Prevotellaceae</taxon>
        <taxon>Segatella</taxon>
    </lineage>
</organism>
<dbReference type="Gene3D" id="3.30.2220.10">
    <property type="entry name" value="rbstp2171"/>
    <property type="match status" value="1"/>
</dbReference>
<protein>
    <submittedName>
        <fullName evidence="1">Uncharacterized protein</fullName>
    </submittedName>
</protein>
<comment type="caution">
    <text evidence="1">The sequence shown here is derived from an EMBL/GenBank/DDBJ whole genome shotgun (WGS) entry which is preliminary data.</text>
</comment>